<keyword evidence="4" id="KW-0378">Hydrolase</keyword>
<keyword evidence="5" id="KW-0369">Histidine metabolism</keyword>
<evidence type="ECO:0000256" key="7">
    <source>
        <dbReference type="ARBA" id="ARBA00023004"/>
    </source>
</evidence>
<evidence type="ECO:0000313" key="11">
    <source>
        <dbReference type="Proteomes" id="UP000192472"/>
    </source>
</evidence>
<dbReference type="EMBL" id="FWYF01000003">
    <property type="protein sequence ID" value="SMD36880.1"/>
    <property type="molecule type" value="Genomic_DNA"/>
</dbReference>
<evidence type="ECO:0000256" key="5">
    <source>
        <dbReference type="ARBA" id="ARBA00022808"/>
    </source>
</evidence>
<evidence type="ECO:0000256" key="6">
    <source>
        <dbReference type="ARBA" id="ARBA00022833"/>
    </source>
</evidence>
<evidence type="ECO:0000256" key="3">
    <source>
        <dbReference type="ARBA" id="ARBA00022723"/>
    </source>
</evidence>
<dbReference type="Gene3D" id="2.30.40.10">
    <property type="entry name" value="Urease, subunit C, domain 1"/>
    <property type="match status" value="1"/>
</dbReference>
<evidence type="ECO:0000313" key="10">
    <source>
        <dbReference type="EMBL" id="SMD36880.1"/>
    </source>
</evidence>
<keyword evidence="6" id="KW-0862">Zinc</keyword>
<dbReference type="InterPro" id="IPR011059">
    <property type="entry name" value="Metal-dep_hydrolase_composite"/>
</dbReference>
<dbReference type="InterPro" id="IPR005920">
    <property type="entry name" value="HutI"/>
</dbReference>
<dbReference type="Proteomes" id="UP000192472">
    <property type="component" value="Unassembled WGS sequence"/>
</dbReference>
<organism evidence="10 11">
    <name type="scientific">Reichenbachiella faecimaris</name>
    <dbReference type="NCBI Taxonomy" id="692418"/>
    <lineage>
        <taxon>Bacteria</taxon>
        <taxon>Pseudomonadati</taxon>
        <taxon>Bacteroidota</taxon>
        <taxon>Cytophagia</taxon>
        <taxon>Cytophagales</taxon>
        <taxon>Reichenbachiellaceae</taxon>
        <taxon>Reichenbachiella</taxon>
    </lineage>
</organism>
<dbReference type="EC" id="3.5.2.7" evidence="2 8"/>
<proteinExistence type="predicted"/>
<protein>
    <recommendedName>
        <fullName evidence="2 8">Imidazolonepropionase</fullName>
        <ecNumber evidence="2 8">3.5.2.7</ecNumber>
    </recommendedName>
</protein>
<keyword evidence="11" id="KW-1185">Reference proteome</keyword>
<gene>
    <name evidence="10" type="ORF">SAMN04488029_3119</name>
</gene>
<dbReference type="SUPFAM" id="SSF51556">
    <property type="entry name" value="Metallo-dependent hydrolases"/>
    <property type="match status" value="1"/>
</dbReference>
<evidence type="ECO:0000256" key="2">
    <source>
        <dbReference type="ARBA" id="ARBA00012864"/>
    </source>
</evidence>
<dbReference type="OrthoDB" id="9776455at2"/>
<keyword evidence="3" id="KW-0479">Metal-binding</keyword>
<dbReference type="STRING" id="692418.SAMN04488029_3119"/>
<evidence type="ECO:0000256" key="4">
    <source>
        <dbReference type="ARBA" id="ARBA00022801"/>
    </source>
</evidence>
<evidence type="ECO:0000256" key="8">
    <source>
        <dbReference type="NCBIfam" id="TIGR01224"/>
    </source>
</evidence>
<sequence length="407" mass="43482">MKRLIGPFNEIITMSAAPLRGALTEDALGLIPKGGVLIEEDQIIEVGNFKSLKGKADHIDLIKGDHILMAGLIDSHTHICFGGSRAGDYAQRVAGKTYQEILKNGGGIHDSVNKTRAASESDLTDLVKMRAKRHLEEGVTTIEVKSGYGLSVDEEIKMLRAIQSANELVPADLISTCLAAHVCPKEFNSHEEYLNHIVENLFPELKKQNLTNRIDIFTEDGAFDTLLSAKYLAQAKAAGFEITVHADQFTSGGTQVAVEAGALSADHLEATSDADVALLANSETVATVLPGASLGLGMHYSPARKLLDAGCCLAIATDWNPGSAPMGDLLIQTALIGASEKLSIPECMAGITFRAAKALNLSDRGRIKSGQLADLISFPVGDHREIFYQQGKIKPDGVWKSGTRVVG</sequence>
<reference evidence="10 11" key="1">
    <citation type="submission" date="2017-04" db="EMBL/GenBank/DDBJ databases">
        <authorList>
            <person name="Afonso C.L."/>
            <person name="Miller P.J."/>
            <person name="Scott M.A."/>
            <person name="Spackman E."/>
            <person name="Goraichik I."/>
            <person name="Dimitrov K.M."/>
            <person name="Suarez D.L."/>
            <person name="Swayne D.E."/>
        </authorList>
    </citation>
    <scope>NUCLEOTIDE SEQUENCE [LARGE SCALE GENOMIC DNA]</scope>
    <source>
        <strain evidence="10 11">DSM 26133</strain>
    </source>
</reference>
<dbReference type="GO" id="GO:0019556">
    <property type="term" value="P:L-histidine catabolic process to glutamate and formamide"/>
    <property type="evidence" value="ECO:0007669"/>
    <property type="project" value="UniProtKB-UniRule"/>
</dbReference>
<evidence type="ECO:0000259" key="9">
    <source>
        <dbReference type="Pfam" id="PF01979"/>
    </source>
</evidence>
<dbReference type="Pfam" id="PF01979">
    <property type="entry name" value="Amidohydro_1"/>
    <property type="match status" value="1"/>
</dbReference>
<name>A0A1W2GJQ3_REIFA</name>
<accession>A0A1W2GJQ3</accession>
<dbReference type="PANTHER" id="PTHR42752">
    <property type="entry name" value="IMIDAZOLONEPROPIONASE"/>
    <property type="match status" value="1"/>
</dbReference>
<dbReference type="Gene3D" id="3.20.20.140">
    <property type="entry name" value="Metal-dependent hydrolases"/>
    <property type="match status" value="1"/>
</dbReference>
<dbReference type="GO" id="GO:0005737">
    <property type="term" value="C:cytoplasm"/>
    <property type="evidence" value="ECO:0007669"/>
    <property type="project" value="UniProtKB-UniRule"/>
</dbReference>
<dbReference type="RefSeq" id="WP_084373756.1">
    <property type="nucleotide sequence ID" value="NZ_FWYF01000003.1"/>
</dbReference>
<dbReference type="InterPro" id="IPR032466">
    <property type="entry name" value="Metal_Hydrolase"/>
</dbReference>
<dbReference type="GO" id="GO:0046872">
    <property type="term" value="F:metal ion binding"/>
    <property type="evidence" value="ECO:0007669"/>
    <property type="project" value="UniProtKB-KW"/>
</dbReference>
<dbReference type="PANTHER" id="PTHR42752:SF1">
    <property type="entry name" value="IMIDAZOLONEPROPIONASE-RELATED"/>
    <property type="match status" value="1"/>
</dbReference>
<comment type="pathway">
    <text evidence="1">Amino-acid degradation.</text>
</comment>
<dbReference type="GO" id="GO:0050480">
    <property type="term" value="F:imidazolonepropionase activity"/>
    <property type="evidence" value="ECO:0007669"/>
    <property type="project" value="UniProtKB-UniRule"/>
</dbReference>
<dbReference type="InterPro" id="IPR006680">
    <property type="entry name" value="Amidohydro-rel"/>
</dbReference>
<feature type="domain" description="Amidohydrolase-related" evidence="9">
    <location>
        <begin position="67"/>
        <end position="405"/>
    </location>
</feature>
<dbReference type="AlphaFoldDB" id="A0A1W2GJQ3"/>
<dbReference type="SUPFAM" id="SSF51338">
    <property type="entry name" value="Composite domain of metallo-dependent hydrolases"/>
    <property type="match status" value="1"/>
</dbReference>
<keyword evidence="7" id="KW-0408">Iron</keyword>
<dbReference type="NCBIfam" id="TIGR01224">
    <property type="entry name" value="hutI"/>
    <property type="match status" value="1"/>
</dbReference>
<evidence type="ECO:0000256" key="1">
    <source>
        <dbReference type="ARBA" id="ARBA00005023"/>
    </source>
</evidence>